<dbReference type="Proteomes" id="UP001141327">
    <property type="component" value="Unassembled WGS sequence"/>
</dbReference>
<dbReference type="EMBL" id="JAPMOS010000002">
    <property type="protein sequence ID" value="KAJ4462707.1"/>
    <property type="molecule type" value="Genomic_DNA"/>
</dbReference>
<keyword evidence="2" id="KW-1185">Reference proteome</keyword>
<accession>A0ABQ8UY64</accession>
<evidence type="ECO:0000313" key="2">
    <source>
        <dbReference type="Proteomes" id="UP001141327"/>
    </source>
</evidence>
<protein>
    <submittedName>
        <fullName evidence="1">Uncharacterized protein</fullName>
    </submittedName>
</protein>
<sequence>MSMLGLDQSESQRPSCPLAASNSNRLNVRWWSLYHVEVKETMQEVPLPEAIPQKLAERPITLLAPGRFIYYSEISHLLPEQRRGVACDFYIEGIEKDDQDGQTEKRSFGHIKGRITNVDHHSPIPEFCRRVSSGNLALRYVAEMGVVAAEDPVFINHTDCDSILSSAIVRGILPPLPEFGEAVIAADHTGSPNPIADLLQALDSHKSVATSLKWLCAYMHGMPLDEPTRCRVAGRQAERQSIASLVGAGRFQPIGSGVVVCVLQEGDMNAELTVSQLPEAVAIVVGAPRLGGKWTIRTRLGLAAPPGLTFNEIAPDKFVDPLWGGRWNAGANQRGGGTVMHPVEWAGRLATRIEQMLQPQATAAHV</sequence>
<comment type="caution">
    <text evidence="1">The sequence shown here is derived from an EMBL/GenBank/DDBJ whole genome shotgun (WGS) entry which is preliminary data.</text>
</comment>
<name>A0ABQ8UY64_9EUKA</name>
<gene>
    <name evidence="1" type="ORF">PAPYR_719</name>
</gene>
<organism evidence="1 2">
    <name type="scientific">Paratrimastix pyriformis</name>
    <dbReference type="NCBI Taxonomy" id="342808"/>
    <lineage>
        <taxon>Eukaryota</taxon>
        <taxon>Metamonada</taxon>
        <taxon>Preaxostyla</taxon>
        <taxon>Paratrimastigidae</taxon>
        <taxon>Paratrimastix</taxon>
    </lineage>
</organism>
<evidence type="ECO:0000313" key="1">
    <source>
        <dbReference type="EMBL" id="KAJ4462707.1"/>
    </source>
</evidence>
<proteinExistence type="predicted"/>
<reference evidence="1" key="1">
    <citation type="journal article" date="2022" name="bioRxiv">
        <title>Genomics of Preaxostyla Flagellates Illuminates Evolutionary Transitions and the Path Towards Mitochondrial Loss.</title>
        <authorList>
            <person name="Novak L.V.F."/>
            <person name="Treitli S.C."/>
            <person name="Pyrih J."/>
            <person name="Halakuc P."/>
            <person name="Pipaliya S.V."/>
            <person name="Vacek V."/>
            <person name="Brzon O."/>
            <person name="Soukal P."/>
            <person name="Eme L."/>
            <person name="Dacks J.B."/>
            <person name="Karnkowska A."/>
            <person name="Elias M."/>
            <person name="Hampl V."/>
        </authorList>
    </citation>
    <scope>NUCLEOTIDE SEQUENCE</scope>
    <source>
        <strain evidence="1">RCP-MX</strain>
    </source>
</reference>